<dbReference type="EMBL" id="JEMC01002688">
    <property type="protein sequence ID" value="KYF85626.1"/>
    <property type="molecule type" value="Genomic_DNA"/>
</dbReference>
<dbReference type="Proteomes" id="UP000075515">
    <property type="component" value="Unassembled WGS sequence"/>
</dbReference>
<reference evidence="1 2" key="1">
    <citation type="submission" date="2014-02" db="EMBL/GenBank/DDBJ databases">
        <title>The small core and large imbalanced accessory genome model reveals a collaborative survival strategy of Sorangium cellulosum strains in nature.</title>
        <authorList>
            <person name="Han K."/>
            <person name="Peng R."/>
            <person name="Blom J."/>
            <person name="Li Y.-Z."/>
        </authorList>
    </citation>
    <scope>NUCLEOTIDE SEQUENCE [LARGE SCALE GENOMIC DNA]</scope>
    <source>
        <strain evidence="1 2">So0149</strain>
    </source>
</reference>
<dbReference type="Gene3D" id="1.25.10.10">
    <property type="entry name" value="Leucine-rich Repeat Variant"/>
    <property type="match status" value="1"/>
</dbReference>
<comment type="caution">
    <text evidence="1">The sequence shown here is derived from an EMBL/GenBank/DDBJ whole genome shotgun (WGS) entry which is preliminary data.</text>
</comment>
<proteinExistence type="predicted"/>
<evidence type="ECO:0000313" key="1">
    <source>
        <dbReference type="EMBL" id="KYF85626.1"/>
    </source>
</evidence>
<organism evidence="1 2">
    <name type="scientific">Sorangium cellulosum</name>
    <name type="common">Polyangium cellulosum</name>
    <dbReference type="NCBI Taxonomy" id="56"/>
    <lineage>
        <taxon>Bacteria</taxon>
        <taxon>Pseudomonadati</taxon>
        <taxon>Myxococcota</taxon>
        <taxon>Polyangia</taxon>
        <taxon>Polyangiales</taxon>
        <taxon>Polyangiaceae</taxon>
        <taxon>Sorangium</taxon>
    </lineage>
</organism>
<dbReference type="InterPro" id="IPR016024">
    <property type="entry name" value="ARM-type_fold"/>
</dbReference>
<protein>
    <recommendedName>
        <fullName evidence="3">HEAT repeat domain-containing protein</fullName>
    </recommendedName>
</protein>
<evidence type="ECO:0000313" key="2">
    <source>
        <dbReference type="Proteomes" id="UP000075515"/>
    </source>
</evidence>
<dbReference type="AlphaFoldDB" id="A0A150RZS6"/>
<gene>
    <name evidence="1" type="ORF">BE18_12730</name>
</gene>
<name>A0A150RZS6_SORCE</name>
<dbReference type="InterPro" id="IPR011989">
    <property type="entry name" value="ARM-like"/>
</dbReference>
<accession>A0A150RZS6</accession>
<evidence type="ECO:0008006" key="3">
    <source>
        <dbReference type="Google" id="ProtNLM"/>
    </source>
</evidence>
<dbReference type="SUPFAM" id="SSF48371">
    <property type="entry name" value="ARM repeat"/>
    <property type="match status" value="1"/>
</dbReference>
<sequence>MARFRAAIVDACAETIAMLARHRWQRPAVHRPSIEARILVQTEAILATGAGCVAEVVRWWMRALEGSDPWKSWAPAFVLGSIEGPAPLEALAHGIERLPGDALWDALAIAEALAVAPHPDLAQLGSSLLASRHPVARAVGVDVCSRRGGLSHDDLARWLQRGEAPVALAAIRAIDRCEAREAREVVPPSVVPLLRARLRDPSPAVAWGAARALTIAGHRDPYEEVCARDDLVAVLGARALELFVLAGRAEDLRRMEGILSRAPITPEALSAIGRFGHPGSWAFLTHFLADEDLADAAASALATLFGPAVPAPDRKRAIAWKSAIGAARLDPALRYRLGEPWRLETVAVELSSGLLDRDEAQRRADEIAARAGLGRSIELALWTPDPEDRIAALTAACAQGSRGSPAGGWT</sequence>